<comment type="caution">
    <text evidence="2">The sequence shown here is derived from an EMBL/GenBank/DDBJ whole genome shotgun (WGS) entry which is preliminary data.</text>
</comment>
<protein>
    <submittedName>
        <fullName evidence="2">Major facilitator superfamily domain-containing protein</fullName>
    </submittedName>
</protein>
<feature type="transmembrane region" description="Helical" evidence="1">
    <location>
        <begin position="20"/>
        <end position="38"/>
    </location>
</feature>
<keyword evidence="1" id="KW-1133">Transmembrane helix</keyword>
<feature type="transmembrane region" description="Helical" evidence="1">
    <location>
        <begin position="226"/>
        <end position="245"/>
    </location>
</feature>
<feature type="transmembrane region" description="Helical" evidence="1">
    <location>
        <begin position="108"/>
        <end position="128"/>
    </location>
</feature>
<keyword evidence="1" id="KW-0472">Membrane</keyword>
<feature type="transmembrane region" description="Helical" evidence="1">
    <location>
        <begin position="160"/>
        <end position="184"/>
    </location>
</feature>
<dbReference type="Proteomes" id="UP000813461">
    <property type="component" value="Unassembled WGS sequence"/>
</dbReference>
<feature type="transmembrane region" description="Helical" evidence="1">
    <location>
        <begin position="320"/>
        <end position="341"/>
    </location>
</feature>
<feature type="transmembrane region" description="Helical" evidence="1">
    <location>
        <begin position="44"/>
        <end position="68"/>
    </location>
</feature>
<evidence type="ECO:0000313" key="2">
    <source>
        <dbReference type="EMBL" id="KAH7093394.1"/>
    </source>
</evidence>
<organism evidence="2 3">
    <name type="scientific">Paraphoma chrysanthemicola</name>
    <dbReference type="NCBI Taxonomy" id="798071"/>
    <lineage>
        <taxon>Eukaryota</taxon>
        <taxon>Fungi</taxon>
        <taxon>Dikarya</taxon>
        <taxon>Ascomycota</taxon>
        <taxon>Pezizomycotina</taxon>
        <taxon>Dothideomycetes</taxon>
        <taxon>Pleosporomycetidae</taxon>
        <taxon>Pleosporales</taxon>
        <taxon>Pleosporineae</taxon>
        <taxon>Phaeosphaeriaceae</taxon>
        <taxon>Paraphoma</taxon>
    </lineage>
</organism>
<feature type="transmembrane region" description="Helical" evidence="1">
    <location>
        <begin position="75"/>
        <end position="96"/>
    </location>
</feature>
<sequence>MPGIVGWFYYWRGHRSGWKIAFFIAGAIAVCAQLPLQWTSSYSLALILQGPVLGIALGTLFTLSTLVLSSHYRYNLPLVSMQSGFMGFLGAVVYTSVARQLLTPYNHYAPAATAGVMAATLLVAILLLHRIKDNAIPPQTQLKLHLPKNPRTILQEKGTLFFILGYILTFSSIFTFPIFMILIITQPPALIQPDLAALALITCLSTAAISASISANPIVRRHIGPVNTFITSCMLAGAASILPIFMPYFSLALVAAGVYGISLGAIIALHIKATTVFHAEMLVWHPDMPARTAIMMALGGLSAFVGLLVSAAVMENMEDGVKVAFGLASGCLVCGGGLIGVGRWRRCSGVAVAI</sequence>
<keyword evidence="3" id="KW-1185">Reference proteome</keyword>
<proteinExistence type="predicted"/>
<dbReference type="Gene3D" id="1.20.1250.20">
    <property type="entry name" value="MFS general substrate transporter like domains"/>
    <property type="match status" value="1"/>
</dbReference>
<dbReference type="AlphaFoldDB" id="A0A8K0W3J9"/>
<dbReference type="InterPro" id="IPR036259">
    <property type="entry name" value="MFS_trans_sf"/>
</dbReference>
<reference evidence="2" key="1">
    <citation type="journal article" date="2021" name="Nat. Commun.">
        <title>Genetic determinants of endophytism in the Arabidopsis root mycobiome.</title>
        <authorList>
            <person name="Mesny F."/>
            <person name="Miyauchi S."/>
            <person name="Thiergart T."/>
            <person name="Pickel B."/>
            <person name="Atanasova L."/>
            <person name="Karlsson M."/>
            <person name="Huettel B."/>
            <person name="Barry K.W."/>
            <person name="Haridas S."/>
            <person name="Chen C."/>
            <person name="Bauer D."/>
            <person name="Andreopoulos W."/>
            <person name="Pangilinan J."/>
            <person name="LaButti K."/>
            <person name="Riley R."/>
            <person name="Lipzen A."/>
            <person name="Clum A."/>
            <person name="Drula E."/>
            <person name="Henrissat B."/>
            <person name="Kohler A."/>
            <person name="Grigoriev I.V."/>
            <person name="Martin F.M."/>
            <person name="Hacquard S."/>
        </authorList>
    </citation>
    <scope>NUCLEOTIDE SEQUENCE</scope>
    <source>
        <strain evidence="2">MPI-SDFR-AT-0120</strain>
    </source>
</reference>
<feature type="transmembrane region" description="Helical" evidence="1">
    <location>
        <begin position="251"/>
        <end position="271"/>
    </location>
</feature>
<evidence type="ECO:0000313" key="3">
    <source>
        <dbReference type="Proteomes" id="UP000813461"/>
    </source>
</evidence>
<feature type="transmembrane region" description="Helical" evidence="1">
    <location>
        <begin position="292"/>
        <end position="314"/>
    </location>
</feature>
<name>A0A8K0W3J9_9PLEO</name>
<dbReference type="SUPFAM" id="SSF103473">
    <property type="entry name" value="MFS general substrate transporter"/>
    <property type="match status" value="1"/>
</dbReference>
<dbReference type="EMBL" id="JAGMVJ010000002">
    <property type="protein sequence ID" value="KAH7093394.1"/>
    <property type="molecule type" value="Genomic_DNA"/>
</dbReference>
<feature type="transmembrane region" description="Helical" evidence="1">
    <location>
        <begin position="196"/>
        <end position="219"/>
    </location>
</feature>
<gene>
    <name evidence="2" type="ORF">FB567DRAFT_434095</name>
</gene>
<dbReference type="OrthoDB" id="3797192at2759"/>
<accession>A0A8K0W3J9</accession>
<evidence type="ECO:0000256" key="1">
    <source>
        <dbReference type="SAM" id="Phobius"/>
    </source>
</evidence>
<keyword evidence="1" id="KW-0812">Transmembrane</keyword>